<sequence length="287" mass="29031">MMNVAIDPSEARTSQAPGPSPTKSKLKSKLRLVLVGGLAVSGVAAFSTASMSLLGSLAGPPPKPIARVSSAASWPDLKDGVPALATGSVARDTAPSPAPAPATLIAPTPEAPAPLRAALDTEAQPVMPSPVPSQRASAAPAKRAPMIENVATLKPTREAALVSTVRTIHALGPTRAETVKARSTDATFAALPAAPAAVAEKEVAKDPAREPAKEAAKPRPKIVAAKPIAAKKAEVASAEAVPAATAEEPETTEVFGLKVPSLAPAGRRIRESVEALGDAVKGLPEKF</sequence>
<evidence type="ECO:0000256" key="2">
    <source>
        <dbReference type="SAM" id="Phobius"/>
    </source>
</evidence>
<keyword evidence="4" id="KW-1185">Reference proteome</keyword>
<evidence type="ECO:0000256" key="1">
    <source>
        <dbReference type="SAM" id="MobiDB-lite"/>
    </source>
</evidence>
<accession>A0A2U8W3A0</accession>
<organism evidence="3 4">
    <name type="scientific">Methylobacterium durans</name>
    <dbReference type="NCBI Taxonomy" id="2202825"/>
    <lineage>
        <taxon>Bacteria</taxon>
        <taxon>Pseudomonadati</taxon>
        <taxon>Pseudomonadota</taxon>
        <taxon>Alphaproteobacteria</taxon>
        <taxon>Hyphomicrobiales</taxon>
        <taxon>Methylobacteriaceae</taxon>
        <taxon>Methylobacterium</taxon>
    </lineage>
</organism>
<feature type="region of interest" description="Disordered" evidence="1">
    <location>
        <begin position="1"/>
        <end position="26"/>
    </location>
</feature>
<dbReference type="OrthoDB" id="7991761at2"/>
<dbReference type="AlphaFoldDB" id="A0A2U8W3A0"/>
<name>A0A2U8W3A0_9HYPH</name>
<feature type="compositionally biased region" description="Basic and acidic residues" evidence="1">
    <location>
        <begin position="200"/>
        <end position="217"/>
    </location>
</feature>
<evidence type="ECO:0000313" key="4">
    <source>
        <dbReference type="Proteomes" id="UP000245926"/>
    </source>
</evidence>
<protein>
    <submittedName>
        <fullName evidence="3">Uncharacterized protein</fullName>
    </submittedName>
</protein>
<dbReference type="KEGG" id="mets:DK389_03415"/>
<dbReference type="Proteomes" id="UP000245926">
    <property type="component" value="Chromosome"/>
</dbReference>
<feature type="region of interest" description="Disordered" evidence="1">
    <location>
        <begin position="200"/>
        <end position="220"/>
    </location>
</feature>
<dbReference type="EMBL" id="CP029550">
    <property type="protein sequence ID" value="AWN39756.1"/>
    <property type="molecule type" value="Genomic_DNA"/>
</dbReference>
<proteinExistence type="predicted"/>
<gene>
    <name evidence="3" type="ORF">DK389_03415</name>
</gene>
<dbReference type="RefSeq" id="WP_109887443.1">
    <property type="nucleotide sequence ID" value="NZ_CP029550.1"/>
</dbReference>
<feature type="transmembrane region" description="Helical" evidence="2">
    <location>
        <begin position="32"/>
        <end position="54"/>
    </location>
</feature>
<keyword evidence="2" id="KW-0472">Membrane</keyword>
<keyword evidence="2" id="KW-1133">Transmembrane helix</keyword>
<evidence type="ECO:0000313" key="3">
    <source>
        <dbReference type="EMBL" id="AWN39756.1"/>
    </source>
</evidence>
<keyword evidence="2" id="KW-0812">Transmembrane</keyword>
<reference evidence="4" key="1">
    <citation type="submission" date="2018-05" db="EMBL/GenBank/DDBJ databases">
        <title>Complete Genome Sequence of Methylobacterium sp. 17SD2-17.</title>
        <authorList>
            <person name="Srinivasan S."/>
        </authorList>
    </citation>
    <scope>NUCLEOTIDE SEQUENCE [LARGE SCALE GENOMIC DNA]</scope>
    <source>
        <strain evidence="4">17SD2-17</strain>
    </source>
</reference>